<proteinExistence type="predicted"/>
<reference evidence="5 6" key="1">
    <citation type="submission" date="2016-10" db="EMBL/GenBank/DDBJ databases">
        <authorList>
            <person name="de Groot N.N."/>
        </authorList>
    </citation>
    <scope>NUCLEOTIDE SEQUENCE [LARGE SCALE GENOMIC DNA]</scope>
    <source>
        <strain evidence="5 6">DSM 44149</strain>
    </source>
</reference>
<dbReference type="Gene3D" id="1.10.10.10">
    <property type="entry name" value="Winged helix-like DNA-binding domain superfamily/Winged helix DNA-binding domain"/>
    <property type="match status" value="1"/>
</dbReference>
<dbReference type="InterPro" id="IPR036390">
    <property type="entry name" value="WH_DNA-bd_sf"/>
</dbReference>
<evidence type="ECO:0000313" key="6">
    <source>
        <dbReference type="Proteomes" id="UP000183376"/>
    </source>
</evidence>
<keyword evidence="1" id="KW-0805">Transcription regulation</keyword>
<dbReference type="PANTHER" id="PTHR39515">
    <property type="entry name" value="CONSERVED PROTEIN"/>
    <property type="match status" value="1"/>
</dbReference>
<evidence type="ECO:0000256" key="1">
    <source>
        <dbReference type="ARBA" id="ARBA00023015"/>
    </source>
</evidence>
<dbReference type="InterPro" id="IPR052526">
    <property type="entry name" value="HTH-type_Bedaq_tolerance"/>
</dbReference>
<dbReference type="PRINTS" id="PR00598">
    <property type="entry name" value="HTHMARR"/>
</dbReference>
<feature type="domain" description="HTH marR-type" evidence="4">
    <location>
        <begin position="4"/>
        <end position="135"/>
    </location>
</feature>
<dbReference type="GO" id="GO:0003677">
    <property type="term" value="F:DNA binding"/>
    <property type="evidence" value="ECO:0007669"/>
    <property type="project" value="UniProtKB-KW"/>
</dbReference>
<keyword evidence="3" id="KW-0804">Transcription</keyword>
<dbReference type="Pfam" id="PF12802">
    <property type="entry name" value="MarR_2"/>
    <property type="match status" value="1"/>
</dbReference>
<evidence type="ECO:0000256" key="2">
    <source>
        <dbReference type="ARBA" id="ARBA00023125"/>
    </source>
</evidence>
<evidence type="ECO:0000313" key="5">
    <source>
        <dbReference type="EMBL" id="SDN23942.1"/>
    </source>
</evidence>
<dbReference type="PROSITE" id="PS01117">
    <property type="entry name" value="HTH_MARR_1"/>
    <property type="match status" value="1"/>
</dbReference>
<organism evidence="5 6">
    <name type="scientific">Allokutzneria albata</name>
    <name type="common">Kibdelosporangium albatum</name>
    <dbReference type="NCBI Taxonomy" id="211114"/>
    <lineage>
        <taxon>Bacteria</taxon>
        <taxon>Bacillati</taxon>
        <taxon>Actinomycetota</taxon>
        <taxon>Actinomycetes</taxon>
        <taxon>Pseudonocardiales</taxon>
        <taxon>Pseudonocardiaceae</taxon>
        <taxon>Allokutzneria</taxon>
    </lineage>
</organism>
<dbReference type="PROSITE" id="PS50995">
    <property type="entry name" value="HTH_MARR_2"/>
    <property type="match status" value="1"/>
</dbReference>
<dbReference type="AlphaFoldDB" id="A0A1G9ZQU2"/>
<gene>
    <name evidence="5" type="ORF">SAMN04489726_5669</name>
</gene>
<evidence type="ECO:0000259" key="4">
    <source>
        <dbReference type="PROSITE" id="PS50995"/>
    </source>
</evidence>
<keyword evidence="2 5" id="KW-0238">DNA-binding</keyword>
<sequence>MSPTTELARALRPLMFRLYAMVRRQTPQKRLTLSQSSALEVLSRRPHRMGELAERVDVQLPSMTELVGRLERMGLVERERDPEDGRVMMVYITPAGQRLTDEVVAAREEFLAKRLAALSDADRAAITAALPALYRLVVRPPHDLDRR</sequence>
<dbReference type="EMBL" id="LT629701">
    <property type="protein sequence ID" value="SDN23942.1"/>
    <property type="molecule type" value="Genomic_DNA"/>
</dbReference>
<accession>A0A1G9ZQU2</accession>
<dbReference type="SUPFAM" id="SSF46785">
    <property type="entry name" value="Winged helix' DNA-binding domain"/>
    <property type="match status" value="1"/>
</dbReference>
<dbReference type="STRING" id="211114.SAMN04489726_5669"/>
<dbReference type="GO" id="GO:0003700">
    <property type="term" value="F:DNA-binding transcription factor activity"/>
    <property type="evidence" value="ECO:0007669"/>
    <property type="project" value="InterPro"/>
</dbReference>
<dbReference type="SMART" id="SM00347">
    <property type="entry name" value="HTH_MARR"/>
    <property type="match status" value="1"/>
</dbReference>
<dbReference type="InterPro" id="IPR036388">
    <property type="entry name" value="WH-like_DNA-bd_sf"/>
</dbReference>
<dbReference type="eggNOG" id="COG1846">
    <property type="taxonomic scope" value="Bacteria"/>
</dbReference>
<dbReference type="Proteomes" id="UP000183376">
    <property type="component" value="Chromosome I"/>
</dbReference>
<evidence type="ECO:0000256" key="3">
    <source>
        <dbReference type="ARBA" id="ARBA00023163"/>
    </source>
</evidence>
<dbReference type="InterPro" id="IPR023187">
    <property type="entry name" value="Tscrpt_reg_MarR-type_CS"/>
</dbReference>
<keyword evidence="6" id="KW-1185">Reference proteome</keyword>
<dbReference type="InterPro" id="IPR000835">
    <property type="entry name" value="HTH_MarR-typ"/>
</dbReference>
<name>A0A1G9ZQU2_ALLAB</name>
<protein>
    <submittedName>
        <fullName evidence="5">DNA-binding transcriptional regulator, MarR family</fullName>
    </submittedName>
</protein>
<dbReference type="PANTHER" id="PTHR39515:SF2">
    <property type="entry name" value="HTH-TYPE TRANSCRIPTIONAL REGULATOR RV0880"/>
    <property type="match status" value="1"/>
</dbReference>